<reference evidence="3 4" key="1">
    <citation type="submission" date="2023-11" db="EMBL/GenBank/DDBJ databases">
        <title>Plant-associative lifestyle of Vibrio porteresiae and its evolutionary dynamics.</title>
        <authorList>
            <person name="Rameshkumar N."/>
            <person name="Kirti K."/>
        </authorList>
    </citation>
    <scope>NUCLEOTIDE SEQUENCE [LARGE SCALE GENOMIC DNA]</scope>
    <source>
        <strain evidence="3 4">MSSRF30</strain>
    </source>
</reference>
<evidence type="ECO:0000259" key="2">
    <source>
        <dbReference type="PROSITE" id="PS51352"/>
    </source>
</evidence>
<dbReference type="PROSITE" id="PS51352">
    <property type="entry name" value="THIOREDOXIN_2"/>
    <property type="match status" value="1"/>
</dbReference>
<keyword evidence="1" id="KW-0732">Signal</keyword>
<name>A0ABZ0QHX3_9VIBR</name>
<evidence type="ECO:0000256" key="1">
    <source>
        <dbReference type="SAM" id="SignalP"/>
    </source>
</evidence>
<sequence>MLLKRVLLLPLLLLSFMAFATQDKVYDPSRDAYTDYLNALTIAKKDHKNIFVVAGGNWCPYCVKFEKNLKETALDKVIEHDYVFMKANFSNENDNHTFFNLFPKFNAYPHIMIISSNGELLLSQPMVLTEQQFRDVLKKYTI</sequence>
<dbReference type="EMBL" id="CP138204">
    <property type="protein sequence ID" value="WPC76054.1"/>
    <property type="molecule type" value="Genomic_DNA"/>
</dbReference>
<evidence type="ECO:0000313" key="3">
    <source>
        <dbReference type="EMBL" id="WPC76054.1"/>
    </source>
</evidence>
<dbReference type="Proteomes" id="UP001304071">
    <property type="component" value="Chromosome 2"/>
</dbReference>
<keyword evidence="4" id="KW-1185">Reference proteome</keyword>
<dbReference type="RefSeq" id="WP_261896442.1">
    <property type="nucleotide sequence ID" value="NZ_AP024896.1"/>
</dbReference>
<feature type="signal peptide" evidence="1">
    <location>
        <begin position="1"/>
        <end position="20"/>
    </location>
</feature>
<feature type="chain" id="PRO_5045623915" evidence="1">
    <location>
        <begin position="21"/>
        <end position="142"/>
    </location>
</feature>
<accession>A0ABZ0QHX3</accession>
<proteinExistence type="predicted"/>
<dbReference type="InterPro" id="IPR013766">
    <property type="entry name" value="Thioredoxin_domain"/>
</dbReference>
<gene>
    <name evidence="3" type="ORF">R8Z52_24390</name>
</gene>
<dbReference type="Pfam" id="PF13899">
    <property type="entry name" value="Thioredoxin_7"/>
    <property type="match status" value="1"/>
</dbReference>
<evidence type="ECO:0000313" key="4">
    <source>
        <dbReference type="Proteomes" id="UP001304071"/>
    </source>
</evidence>
<dbReference type="InterPro" id="IPR036249">
    <property type="entry name" value="Thioredoxin-like_sf"/>
</dbReference>
<feature type="domain" description="Thioredoxin" evidence="2">
    <location>
        <begin position="7"/>
        <end position="142"/>
    </location>
</feature>
<dbReference type="SUPFAM" id="SSF52833">
    <property type="entry name" value="Thioredoxin-like"/>
    <property type="match status" value="1"/>
</dbReference>
<organism evidence="3 4">
    <name type="scientific">Vibrio porteresiae DSM 19223</name>
    <dbReference type="NCBI Taxonomy" id="1123496"/>
    <lineage>
        <taxon>Bacteria</taxon>
        <taxon>Pseudomonadati</taxon>
        <taxon>Pseudomonadota</taxon>
        <taxon>Gammaproteobacteria</taxon>
        <taxon>Vibrionales</taxon>
        <taxon>Vibrionaceae</taxon>
        <taxon>Vibrio</taxon>
    </lineage>
</organism>
<protein>
    <submittedName>
        <fullName evidence="3">Thioredoxin family protein</fullName>
    </submittedName>
</protein>
<dbReference type="Gene3D" id="3.40.30.10">
    <property type="entry name" value="Glutaredoxin"/>
    <property type="match status" value="1"/>
</dbReference>